<proteinExistence type="predicted"/>
<gene>
    <name evidence="1" type="ORF">M5I08_11910</name>
</gene>
<sequence length="190" mass="20907">MSNQNRDPFDWIAAGPPASHGSVPLRGSSYLLKLDDGALLSWTFAEPGDLTYTLMARLTDNEAQKVFEGDDSTGMIEPIRATMRHPGALVLVSTGPGEGLGRRILIPREVTEWEFIDDLMRAADTIDDHYENITFAMRAQAGSMRAKLKKYGAKSPKAQEALDRALRGIPAHLGRDERDLAKPFLKLVAS</sequence>
<organism evidence="1 2">
    <name type="scientific">Candidatus Mycobacterium methanotrophicum</name>
    <dbReference type="NCBI Taxonomy" id="2943498"/>
    <lineage>
        <taxon>Bacteria</taxon>
        <taxon>Bacillati</taxon>
        <taxon>Actinomycetota</taxon>
        <taxon>Actinomycetes</taxon>
        <taxon>Mycobacteriales</taxon>
        <taxon>Mycobacteriaceae</taxon>
        <taxon>Mycobacterium</taxon>
    </lineage>
</organism>
<dbReference type="EMBL" id="CP097320">
    <property type="protein sequence ID" value="UQX12786.1"/>
    <property type="molecule type" value="Genomic_DNA"/>
</dbReference>
<name>A0ABY4QS75_9MYCO</name>
<evidence type="ECO:0000313" key="1">
    <source>
        <dbReference type="EMBL" id="UQX12786.1"/>
    </source>
</evidence>
<dbReference type="RefSeq" id="WP_219065838.1">
    <property type="nucleotide sequence ID" value="NZ_CAJUXY010000003.1"/>
</dbReference>
<reference evidence="1" key="1">
    <citation type="submission" date="2022-05" db="EMBL/GenBank/DDBJ databases">
        <title>A methanotrophic Mycobacterium dominates a cave microbial ecosystem.</title>
        <authorList>
            <person name="Van Spanning R.J.M."/>
            <person name="Guan Q."/>
            <person name="Melkonian C."/>
            <person name="Gallant J."/>
            <person name="Polerecky L."/>
            <person name="Flot J.-F."/>
            <person name="Brandt B.W."/>
            <person name="Braster M."/>
            <person name="Iturbe Espinoza P."/>
            <person name="Aerts J."/>
            <person name="Meima-Franke M."/>
            <person name="Piersma S.R."/>
            <person name="Bunduc C."/>
            <person name="Ummels R."/>
            <person name="Pain A."/>
            <person name="Fleming E.J."/>
            <person name="van der Wel N."/>
            <person name="Gherman V.D."/>
            <person name="Sarbu S.M."/>
            <person name="Bodelier P.L.E."/>
            <person name="Bitter W."/>
        </authorList>
    </citation>
    <scope>NUCLEOTIDE SEQUENCE</scope>
    <source>
        <strain evidence="1">Sulfur Cave</strain>
    </source>
</reference>
<protein>
    <submittedName>
        <fullName evidence="1">Uncharacterized protein</fullName>
    </submittedName>
</protein>
<accession>A0ABY4QS75</accession>
<evidence type="ECO:0000313" key="2">
    <source>
        <dbReference type="Proteomes" id="UP001056610"/>
    </source>
</evidence>
<dbReference type="Proteomes" id="UP001056610">
    <property type="component" value="Chromosome"/>
</dbReference>
<keyword evidence="2" id="KW-1185">Reference proteome</keyword>